<protein>
    <submittedName>
        <fullName evidence="1">Uncharacterized protein</fullName>
    </submittedName>
</protein>
<dbReference type="Gene3D" id="3.90.1150.10">
    <property type="entry name" value="Aspartate Aminotransferase, domain 1"/>
    <property type="match status" value="1"/>
</dbReference>
<dbReference type="STRING" id="93220.A6P55_16515"/>
<evidence type="ECO:0000313" key="2">
    <source>
        <dbReference type="Proteomes" id="UP000254573"/>
    </source>
</evidence>
<evidence type="ECO:0000313" key="1">
    <source>
        <dbReference type="EMBL" id="SUA80739.1"/>
    </source>
</evidence>
<dbReference type="SUPFAM" id="SSF53383">
    <property type="entry name" value="PLP-dependent transferases"/>
    <property type="match status" value="1"/>
</dbReference>
<proteinExistence type="predicted"/>
<dbReference type="KEGG" id="ppnm:LV28_19805"/>
<reference evidence="1 2" key="1">
    <citation type="submission" date="2018-06" db="EMBL/GenBank/DDBJ databases">
        <authorList>
            <consortium name="Pathogen Informatics"/>
            <person name="Doyle S."/>
        </authorList>
    </citation>
    <scope>NUCLEOTIDE SEQUENCE [LARGE SCALE GENOMIC DNA]</scope>
    <source>
        <strain evidence="1 2">NCTC13160</strain>
    </source>
</reference>
<dbReference type="KEGG" id="prb:X636_15380"/>
<name>A0A378YWA9_9BURK</name>
<dbReference type="EMBL" id="UGSG01000001">
    <property type="protein sequence ID" value="SUA80739.1"/>
    <property type="molecule type" value="Genomic_DNA"/>
</dbReference>
<dbReference type="GeneID" id="57197483"/>
<gene>
    <name evidence="1" type="ORF">NCTC13160_03906</name>
</gene>
<accession>A0A378YWA9</accession>
<sequence length="76" mass="7978">MNGEHAGFHFVLWLPPQVDEAALVAALREAGVFVEGLREFTRSSLAASASALVVGYAALDDARLLQIATRIAAIAA</sequence>
<organism evidence="1 2">
    <name type="scientific">Pandoraea pnomenusa</name>
    <dbReference type="NCBI Taxonomy" id="93220"/>
    <lineage>
        <taxon>Bacteria</taxon>
        <taxon>Pseudomonadati</taxon>
        <taxon>Pseudomonadota</taxon>
        <taxon>Betaproteobacteria</taxon>
        <taxon>Burkholderiales</taxon>
        <taxon>Burkholderiaceae</taxon>
        <taxon>Pandoraea</taxon>
    </lineage>
</organism>
<dbReference type="AlphaFoldDB" id="A0A378YWA9"/>
<dbReference type="Proteomes" id="UP000254573">
    <property type="component" value="Unassembled WGS sequence"/>
</dbReference>
<dbReference type="RefSeq" id="WP_023873260.1">
    <property type="nucleotide sequence ID" value="NC_023018.2"/>
</dbReference>
<dbReference type="InterPro" id="IPR015424">
    <property type="entry name" value="PyrdxlP-dep_Trfase"/>
</dbReference>
<dbReference type="InterPro" id="IPR015422">
    <property type="entry name" value="PyrdxlP-dep_Trfase_small"/>
</dbReference>